<dbReference type="AlphaFoldDB" id="A0A6H1ZAU4"/>
<dbReference type="EMBL" id="MT143984">
    <property type="protein sequence ID" value="QJA45023.1"/>
    <property type="molecule type" value="Genomic_DNA"/>
</dbReference>
<reference evidence="2" key="1">
    <citation type="submission" date="2020-03" db="EMBL/GenBank/DDBJ databases">
        <title>The deep terrestrial virosphere.</title>
        <authorList>
            <person name="Holmfeldt K."/>
            <person name="Nilsson E."/>
            <person name="Simone D."/>
            <person name="Lopez-Fernandez M."/>
            <person name="Wu X."/>
            <person name="de Brujin I."/>
            <person name="Lundin D."/>
            <person name="Andersson A."/>
            <person name="Bertilsson S."/>
            <person name="Dopson M."/>
        </authorList>
    </citation>
    <scope>NUCLEOTIDE SEQUENCE</scope>
    <source>
        <strain evidence="2">TM448A00171</strain>
        <strain evidence="3">TM448B00200</strain>
    </source>
</reference>
<feature type="compositionally biased region" description="Basic and acidic residues" evidence="1">
    <location>
        <begin position="285"/>
        <end position="294"/>
    </location>
</feature>
<organism evidence="2">
    <name type="scientific">viral metagenome</name>
    <dbReference type="NCBI Taxonomy" id="1070528"/>
    <lineage>
        <taxon>unclassified sequences</taxon>
        <taxon>metagenomes</taxon>
        <taxon>organismal metagenomes</taxon>
    </lineage>
</organism>
<feature type="region of interest" description="Disordered" evidence="1">
    <location>
        <begin position="275"/>
        <end position="294"/>
    </location>
</feature>
<protein>
    <recommendedName>
        <fullName evidence="4">Portal protein</fullName>
    </recommendedName>
</protein>
<evidence type="ECO:0000313" key="3">
    <source>
        <dbReference type="EMBL" id="QJH94338.1"/>
    </source>
</evidence>
<accession>A0A6H1ZAU4</accession>
<dbReference type="EMBL" id="MT144599">
    <property type="protein sequence ID" value="QJH94338.1"/>
    <property type="molecule type" value="Genomic_DNA"/>
</dbReference>
<name>A0A6H1ZAU4_9ZZZZ</name>
<evidence type="ECO:0000313" key="2">
    <source>
        <dbReference type="EMBL" id="QJA45023.1"/>
    </source>
</evidence>
<evidence type="ECO:0008006" key="4">
    <source>
        <dbReference type="Google" id="ProtNLM"/>
    </source>
</evidence>
<proteinExistence type="predicted"/>
<evidence type="ECO:0000256" key="1">
    <source>
        <dbReference type="SAM" id="MobiDB-lite"/>
    </source>
</evidence>
<gene>
    <name evidence="2" type="ORF">TM448A00171_0042</name>
    <name evidence="3" type="ORF">TM448B00200_0045</name>
</gene>
<sequence>MSEMVSDLEEKTMVSKELGGNDDNKPVEQLVTPKMQFGTLELTPKLREKAKKALLGRFEAVKASREARFKIYDRIDRLYRADAGGSDKLTLAQVMTTDGFNIVEDWVSYMVDTLFPVDPPFDLEGKKSTITDEQINYIKQVLALNMKQTRYQQEAEDVYRQGVKLGTFVSKATMTIDDEPNIRITDKEEVIEYQYETEEGEMLPVTETFPSQQIEEYIEVEDHPGYKFVNLNKLYFRQDKANWVIELMDSTWDEVEKQSKGDVKLYANLENAKKTSYPNDPELQGTKEKEKTDGDNFNKNIYKLDRNLELMEGHHIPVEIEDGKKVLCIITMANREEVIRVQPTSYRQLPYLFTQFFKQPGVEGMGYLELVEKILREINTRRTLALDTNTMGLYGMKAVNMRYIKKPEQLKIRKDGVIELKETDKPIDQIIQFYRPPMEYAAQAEGMLDKIAVQLVQTSRMKGILAGEKVTPQPSASEWAGMMKEAIKSVKLILKRVSEGQIEEWLERAYVMNVLNRQKSWKIPVKVKTPQGEMQVMAPQEWVEVTPKQLYTDGIDVEAIGIAYMEDSIVMRHQQMQKMEILEKYAGMPLINDAGQPVIPDFYKQLKRLLINFGEDDPDAAFRLAPPPPMPMGPDGQPIPQEGPGMPPVNMTQQNPPTQGAILGEAAGQGMQGLGM</sequence>